<name>A0A820CPV1_9BILA</name>
<evidence type="ECO:0000313" key="6">
    <source>
        <dbReference type="EMBL" id="CAF1121508.1"/>
    </source>
</evidence>
<dbReference type="CDD" id="cd16448">
    <property type="entry name" value="RING-H2"/>
    <property type="match status" value="1"/>
</dbReference>
<dbReference type="GO" id="GO:0016567">
    <property type="term" value="P:protein ubiquitination"/>
    <property type="evidence" value="ECO:0007669"/>
    <property type="project" value="TreeGrafter"/>
</dbReference>
<dbReference type="InterPro" id="IPR013083">
    <property type="entry name" value="Znf_RING/FYVE/PHD"/>
</dbReference>
<evidence type="ECO:0000256" key="3">
    <source>
        <dbReference type="PROSITE-ProRule" id="PRU00175"/>
    </source>
</evidence>
<dbReference type="PROSITE" id="PS50908">
    <property type="entry name" value="RWD"/>
    <property type="match status" value="1"/>
</dbReference>
<evidence type="ECO:0000313" key="8">
    <source>
        <dbReference type="Proteomes" id="UP000663881"/>
    </source>
</evidence>
<accession>A0A820CPV1</accession>
<dbReference type="InterPro" id="IPR001841">
    <property type="entry name" value="Znf_RING"/>
</dbReference>
<dbReference type="GO" id="GO:0005634">
    <property type="term" value="C:nucleus"/>
    <property type="evidence" value="ECO:0007669"/>
    <property type="project" value="TreeGrafter"/>
</dbReference>
<dbReference type="PANTHER" id="PTHR13198">
    <property type="entry name" value="RING FINGER PROTEIN 25"/>
    <property type="match status" value="1"/>
</dbReference>
<dbReference type="SMART" id="SM00591">
    <property type="entry name" value="RWD"/>
    <property type="match status" value="1"/>
</dbReference>
<dbReference type="Gene3D" id="3.30.40.10">
    <property type="entry name" value="Zinc/RING finger domain, C3HC4 (zinc finger)"/>
    <property type="match status" value="1"/>
</dbReference>
<protein>
    <recommendedName>
        <fullName evidence="9">RWD domain-containing protein</fullName>
    </recommendedName>
</protein>
<dbReference type="PANTHER" id="PTHR13198:SF4">
    <property type="entry name" value="E3 UBIQUITIN-PROTEIN LIGASE RNF25"/>
    <property type="match status" value="1"/>
</dbReference>
<proteinExistence type="predicted"/>
<feature type="domain" description="RING-type" evidence="4">
    <location>
        <begin position="120"/>
        <end position="186"/>
    </location>
</feature>
<dbReference type="Gene3D" id="3.10.110.10">
    <property type="entry name" value="Ubiquitin Conjugating Enzyme"/>
    <property type="match status" value="1"/>
</dbReference>
<feature type="domain" description="RWD" evidence="5">
    <location>
        <begin position="3"/>
        <end position="113"/>
    </location>
</feature>
<dbReference type="Proteomes" id="UP000663881">
    <property type="component" value="Unassembled WGS sequence"/>
</dbReference>
<dbReference type="InterPro" id="IPR039133">
    <property type="entry name" value="RNF25"/>
</dbReference>
<evidence type="ECO:0000256" key="1">
    <source>
        <dbReference type="ARBA" id="ARBA00022771"/>
    </source>
</evidence>
<evidence type="ECO:0000256" key="2">
    <source>
        <dbReference type="ARBA" id="ARBA00022833"/>
    </source>
</evidence>
<dbReference type="Pfam" id="PF05773">
    <property type="entry name" value="RWD"/>
    <property type="match status" value="1"/>
</dbReference>
<dbReference type="OrthoDB" id="432311at2759"/>
<dbReference type="SUPFAM" id="SSF57850">
    <property type="entry name" value="RING/U-box"/>
    <property type="match status" value="1"/>
</dbReference>
<dbReference type="PROSITE" id="PS50089">
    <property type="entry name" value="ZF_RING_2"/>
    <property type="match status" value="1"/>
</dbReference>
<dbReference type="EMBL" id="CAJOAY010010177">
    <property type="protein sequence ID" value="CAF4217467.1"/>
    <property type="molecule type" value="Genomic_DNA"/>
</dbReference>
<dbReference type="Pfam" id="PF13639">
    <property type="entry name" value="zf-RING_2"/>
    <property type="match status" value="1"/>
</dbReference>
<keyword evidence="2" id="KW-0862">Zinc</keyword>
<dbReference type="AlphaFoldDB" id="A0A820CPV1"/>
<evidence type="ECO:0000259" key="5">
    <source>
        <dbReference type="PROSITE" id="PS50908"/>
    </source>
</evidence>
<evidence type="ECO:0008006" key="9">
    <source>
        <dbReference type="Google" id="ProtNLM"/>
    </source>
</evidence>
<dbReference type="GO" id="GO:0061630">
    <property type="term" value="F:ubiquitin protein ligase activity"/>
    <property type="evidence" value="ECO:0007669"/>
    <property type="project" value="InterPro"/>
</dbReference>
<gene>
    <name evidence="7" type="ORF">OKA104_LOCUS41857</name>
    <name evidence="6" type="ORF">VCS650_LOCUS21216</name>
</gene>
<dbReference type="InterPro" id="IPR006575">
    <property type="entry name" value="RWD_dom"/>
</dbReference>
<dbReference type="GO" id="GO:0008270">
    <property type="term" value="F:zinc ion binding"/>
    <property type="evidence" value="ECO:0007669"/>
    <property type="project" value="UniProtKB-KW"/>
</dbReference>
<dbReference type="InterPro" id="IPR016135">
    <property type="entry name" value="UBQ-conjugating_enzyme/RWD"/>
</dbReference>
<sequence>MDEELNVLKSIYLDDLIINYDNPISLNIIIDSNGDENDLDREKRLLCITFIAELPSTYPDLTSPKITLCRPRGLTDEQINELNSLIYSCLESNIGSCVLYECIESIRSKLSFYELPQEACAICLTLISNRNDIIKTNCHHFYHKNCLKSYVDMKKIELEENYQELKKNGFYIERDFRNDIEDPVCRQIIANNVIEQLPSSSSSSSSIEQNSNEEHRELIKSLSPHIKQWQERTHALFQQQKEKGGIIDLDKSQDMIFS</sequence>
<dbReference type="EMBL" id="CAJNON010000226">
    <property type="protein sequence ID" value="CAF1121508.1"/>
    <property type="molecule type" value="Genomic_DNA"/>
</dbReference>
<reference evidence="7" key="1">
    <citation type="submission" date="2021-02" db="EMBL/GenBank/DDBJ databases">
        <authorList>
            <person name="Nowell W R."/>
        </authorList>
    </citation>
    <scope>NUCLEOTIDE SEQUENCE</scope>
</reference>
<evidence type="ECO:0000259" key="4">
    <source>
        <dbReference type="PROSITE" id="PS50089"/>
    </source>
</evidence>
<evidence type="ECO:0000313" key="7">
    <source>
        <dbReference type="EMBL" id="CAF4217467.1"/>
    </source>
</evidence>
<keyword evidence="1 3" id="KW-0479">Metal-binding</keyword>
<keyword evidence="1 3" id="KW-0863">Zinc-finger</keyword>
<organism evidence="7 8">
    <name type="scientific">Adineta steineri</name>
    <dbReference type="NCBI Taxonomy" id="433720"/>
    <lineage>
        <taxon>Eukaryota</taxon>
        <taxon>Metazoa</taxon>
        <taxon>Spiralia</taxon>
        <taxon>Gnathifera</taxon>
        <taxon>Rotifera</taxon>
        <taxon>Eurotatoria</taxon>
        <taxon>Bdelloidea</taxon>
        <taxon>Adinetida</taxon>
        <taxon>Adinetidae</taxon>
        <taxon>Adineta</taxon>
    </lineage>
</organism>
<comment type="caution">
    <text evidence="7">The sequence shown here is derived from an EMBL/GenBank/DDBJ whole genome shotgun (WGS) entry which is preliminary data.</text>
</comment>
<dbReference type="SUPFAM" id="SSF54495">
    <property type="entry name" value="UBC-like"/>
    <property type="match status" value="1"/>
</dbReference>
<dbReference type="Proteomes" id="UP000663891">
    <property type="component" value="Unassembled WGS sequence"/>
</dbReference>